<reference evidence="1 2" key="1">
    <citation type="submission" date="2018-06" db="EMBL/GenBank/DDBJ databases">
        <title>Genomic insight into two independent archaeal endosymbiosis events.</title>
        <authorList>
            <person name="Lind A.E."/>
            <person name="Lewis W.H."/>
            <person name="Spang A."/>
            <person name="Guy L."/>
            <person name="Embley M.T."/>
            <person name="Ettema T.J.G."/>
        </authorList>
    </citation>
    <scope>NUCLEOTIDE SEQUENCE [LARGE SCALE GENOMIC DNA]</scope>
    <source>
        <strain evidence="1">NOE</strain>
    </source>
</reference>
<proteinExistence type="predicted"/>
<comment type="caution">
    <text evidence="1">The sequence shown here is derived from an EMBL/GenBank/DDBJ whole genome shotgun (WGS) entry which is preliminary data.</text>
</comment>
<accession>A0A366MBM0</accession>
<dbReference type="AlphaFoldDB" id="A0A366MBM0"/>
<organism evidence="1 2">
    <name type="scientific">Candidatus Methanobinarius endosymbioticus</name>
    <dbReference type="NCBI Taxonomy" id="2006182"/>
    <lineage>
        <taxon>Archaea</taxon>
        <taxon>Methanobacteriati</taxon>
        <taxon>Methanobacteriota</taxon>
        <taxon>Methanomada group</taxon>
        <taxon>Methanobacteria</taxon>
        <taxon>Methanobacteriales</taxon>
        <taxon>Methanobacteriaceae</taxon>
        <taxon>Candidatus Methanobinarius</taxon>
    </lineage>
</organism>
<evidence type="ECO:0000313" key="2">
    <source>
        <dbReference type="Proteomes" id="UP000253099"/>
    </source>
</evidence>
<evidence type="ECO:0000313" key="1">
    <source>
        <dbReference type="EMBL" id="RBQ23437.1"/>
    </source>
</evidence>
<sequence>MKKTTKKLNTVFSEAKHIFEDNPNITTQFINDKDTYDAESIKKTSKTQRNIKKQSNYVKSLDKINGAKSKQSIFSNKM</sequence>
<keyword evidence="2" id="KW-1185">Reference proteome</keyword>
<gene>
    <name evidence="1" type="ORF">ALNOE001_10380</name>
</gene>
<dbReference type="EMBL" id="NIZT01000025">
    <property type="protein sequence ID" value="RBQ23437.1"/>
    <property type="molecule type" value="Genomic_DNA"/>
</dbReference>
<protein>
    <submittedName>
        <fullName evidence="1">Uncharacterized protein</fullName>
    </submittedName>
</protein>
<dbReference type="Proteomes" id="UP000253099">
    <property type="component" value="Unassembled WGS sequence"/>
</dbReference>
<name>A0A366MBM0_9EURY</name>